<evidence type="ECO:0008006" key="4">
    <source>
        <dbReference type="Google" id="ProtNLM"/>
    </source>
</evidence>
<dbReference type="EMBL" id="JBHUIY010000059">
    <property type="protein sequence ID" value="MFD2235632.1"/>
    <property type="molecule type" value="Genomic_DNA"/>
</dbReference>
<comment type="caution">
    <text evidence="2">The sequence shown here is derived from an EMBL/GenBank/DDBJ whole genome shotgun (WGS) entry which is preliminary data.</text>
</comment>
<proteinExistence type="predicted"/>
<dbReference type="RefSeq" id="WP_377318988.1">
    <property type="nucleotide sequence ID" value="NZ_JBHUIY010000059.1"/>
</dbReference>
<feature type="signal peptide" evidence="1">
    <location>
        <begin position="1"/>
        <end position="23"/>
    </location>
</feature>
<dbReference type="Proteomes" id="UP001597296">
    <property type="component" value="Unassembled WGS sequence"/>
</dbReference>
<keyword evidence="3" id="KW-1185">Reference proteome</keyword>
<feature type="chain" id="PRO_5046126337" description="Cytochrome c556" evidence="1">
    <location>
        <begin position="24"/>
        <end position="148"/>
    </location>
</feature>
<reference evidence="3" key="1">
    <citation type="journal article" date="2019" name="Int. J. Syst. Evol. Microbiol.">
        <title>The Global Catalogue of Microorganisms (GCM) 10K type strain sequencing project: providing services to taxonomists for standard genome sequencing and annotation.</title>
        <authorList>
            <consortium name="The Broad Institute Genomics Platform"/>
            <consortium name="The Broad Institute Genome Sequencing Center for Infectious Disease"/>
            <person name="Wu L."/>
            <person name="Ma J."/>
        </authorList>
    </citation>
    <scope>NUCLEOTIDE SEQUENCE [LARGE SCALE GENOMIC DNA]</scope>
    <source>
        <strain evidence="3">KCTC 15012</strain>
    </source>
</reference>
<gene>
    <name evidence="2" type="ORF">ACFSNB_17670</name>
</gene>
<protein>
    <recommendedName>
        <fullName evidence="4">Cytochrome c556</fullName>
    </recommendedName>
</protein>
<accession>A0ABW5CGL2</accession>
<dbReference type="Gene3D" id="1.20.120.10">
    <property type="entry name" value="Cytochrome c/b562"/>
    <property type="match status" value="1"/>
</dbReference>
<name>A0ABW5CGL2_9PROT</name>
<sequence>MGTMRTGLAALALLLALSGPARAEDLRELVAMPDEVRDSLLMNMQDHLVALDTILSYAAQERFTEAARVADQRLRFFTNNEGEEAITRWFPPEMAGARDQLRTAAARFSQAAERANRSRDYASMRELSWAISDITTACTGCHGHYRVR</sequence>
<organism evidence="2 3">
    <name type="scientific">Phaeospirillum tilakii</name>
    <dbReference type="NCBI Taxonomy" id="741673"/>
    <lineage>
        <taxon>Bacteria</taxon>
        <taxon>Pseudomonadati</taxon>
        <taxon>Pseudomonadota</taxon>
        <taxon>Alphaproteobacteria</taxon>
        <taxon>Rhodospirillales</taxon>
        <taxon>Rhodospirillaceae</taxon>
        <taxon>Phaeospirillum</taxon>
    </lineage>
</organism>
<evidence type="ECO:0000313" key="3">
    <source>
        <dbReference type="Proteomes" id="UP001597296"/>
    </source>
</evidence>
<keyword evidence="1" id="KW-0732">Signal</keyword>
<evidence type="ECO:0000313" key="2">
    <source>
        <dbReference type="EMBL" id="MFD2235632.1"/>
    </source>
</evidence>
<evidence type="ECO:0000256" key="1">
    <source>
        <dbReference type="SAM" id="SignalP"/>
    </source>
</evidence>
<dbReference type="SUPFAM" id="SSF47175">
    <property type="entry name" value="Cytochromes"/>
    <property type="match status" value="1"/>
</dbReference>
<dbReference type="InterPro" id="IPR010980">
    <property type="entry name" value="Cyt_c/b562"/>
</dbReference>